<dbReference type="RefSeq" id="WP_310376238.1">
    <property type="nucleotide sequence ID" value="NZ_JAVDXT010000005.1"/>
</dbReference>
<dbReference type="Proteomes" id="UP001180487">
    <property type="component" value="Unassembled WGS sequence"/>
</dbReference>
<evidence type="ECO:0000313" key="1">
    <source>
        <dbReference type="EMBL" id="MDR7379515.1"/>
    </source>
</evidence>
<keyword evidence="2" id="KW-1185">Reference proteome</keyword>
<reference evidence="1 2" key="1">
    <citation type="submission" date="2023-07" db="EMBL/GenBank/DDBJ databases">
        <title>Sorghum-associated microbial communities from plants grown in Nebraska, USA.</title>
        <authorList>
            <person name="Schachtman D."/>
        </authorList>
    </citation>
    <scope>NUCLEOTIDE SEQUENCE [LARGE SCALE GENOMIC DNA]</scope>
    <source>
        <strain evidence="1 2">BE313</strain>
    </source>
</reference>
<name>A0ABU2CDV6_9BURK</name>
<comment type="caution">
    <text evidence="1">The sequence shown here is derived from an EMBL/GenBank/DDBJ whole genome shotgun (WGS) entry which is preliminary data.</text>
</comment>
<protein>
    <submittedName>
        <fullName evidence="1">Uncharacterized protein</fullName>
    </submittedName>
</protein>
<proteinExistence type="predicted"/>
<evidence type="ECO:0000313" key="2">
    <source>
        <dbReference type="Proteomes" id="UP001180487"/>
    </source>
</evidence>
<organism evidence="1 2">
    <name type="scientific">Rhodoferax ferrireducens</name>
    <dbReference type="NCBI Taxonomy" id="192843"/>
    <lineage>
        <taxon>Bacteria</taxon>
        <taxon>Pseudomonadati</taxon>
        <taxon>Pseudomonadota</taxon>
        <taxon>Betaproteobacteria</taxon>
        <taxon>Burkholderiales</taxon>
        <taxon>Comamonadaceae</taxon>
        <taxon>Rhodoferax</taxon>
    </lineage>
</organism>
<accession>A0ABU2CDV6</accession>
<gene>
    <name evidence="1" type="ORF">J2X19_004211</name>
</gene>
<dbReference type="EMBL" id="JAVDXT010000005">
    <property type="protein sequence ID" value="MDR7379515.1"/>
    <property type="molecule type" value="Genomic_DNA"/>
</dbReference>
<sequence>MMRRNMQDAKANQKVADGSEVGENQYIIRGSAKRSKRQVLNESVLRQVSKKQVFCSKLEKAC</sequence>